<keyword evidence="8 9" id="KW-0472">Membrane</keyword>
<dbReference type="GO" id="GO:0005524">
    <property type="term" value="F:ATP binding"/>
    <property type="evidence" value="ECO:0007669"/>
    <property type="project" value="UniProtKB-KW"/>
</dbReference>
<dbReference type="Gene3D" id="3.40.50.300">
    <property type="entry name" value="P-loop containing nucleotide triphosphate hydrolases"/>
    <property type="match status" value="1"/>
</dbReference>
<evidence type="ECO:0000256" key="4">
    <source>
        <dbReference type="ARBA" id="ARBA00022737"/>
    </source>
</evidence>
<evidence type="ECO:0000256" key="5">
    <source>
        <dbReference type="ARBA" id="ARBA00022741"/>
    </source>
</evidence>
<feature type="non-terminal residue" evidence="11">
    <location>
        <position position="346"/>
    </location>
</feature>
<keyword evidence="5" id="KW-0547">Nucleotide-binding</keyword>
<feature type="transmembrane region" description="Helical" evidence="9">
    <location>
        <begin position="180"/>
        <end position="198"/>
    </location>
</feature>
<keyword evidence="12" id="KW-1185">Reference proteome</keyword>
<gene>
    <name evidence="11" type="ORF">GSLYS_00017887001</name>
</gene>
<comment type="caution">
    <text evidence="11">The sequence shown here is derived from an EMBL/GenBank/DDBJ whole genome shotgun (WGS) entry which is preliminary data.</text>
</comment>
<dbReference type="InterPro" id="IPR050173">
    <property type="entry name" value="ABC_transporter_C-like"/>
</dbReference>
<dbReference type="Pfam" id="PF00005">
    <property type="entry name" value="ABC_tran"/>
    <property type="match status" value="1"/>
</dbReference>
<proteinExistence type="predicted"/>
<evidence type="ECO:0000256" key="3">
    <source>
        <dbReference type="ARBA" id="ARBA00022692"/>
    </source>
</evidence>
<evidence type="ECO:0000256" key="1">
    <source>
        <dbReference type="ARBA" id="ARBA00004127"/>
    </source>
</evidence>
<dbReference type="InterPro" id="IPR011527">
    <property type="entry name" value="ABC1_TM_dom"/>
</dbReference>
<feature type="transmembrane region" description="Helical" evidence="9">
    <location>
        <begin position="35"/>
        <end position="58"/>
    </location>
</feature>
<evidence type="ECO:0000256" key="2">
    <source>
        <dbReference type="ARBA" id="ARBA00022448"/>
    </source>
</evidence>
<protein>
    <recommendedName>
        <fullName evidence="10">ABC transmembrane type-1 domain-containing protein</fullName>
    </recommendedName>
</protein>
<feature type="transmembrane region" description="Helical" evidence="9">
    <location>
        <begin position="141"/>
        <end position="168"/>
    </location>
</feature>
<keyword evidence="2" id="KW-0813">Transport</keyword>
<dbReference type="PANTHER" id="PTHR24223:SF443">
    <property type="entry name" value="MULTIDRUG-RESISTANCE LIKE PROTEIN 1, ISOFORM I"/>
    <property type="match status" value="1"/>
</dbReference>
<evidence type="ECO:0000256" key="9">
    <source>
        <dbReference type="SAM" id="Phobius"/>
    </source>
</evidence>
<dbReference type="PROSITE" id="PS50929">
    <property type="entry name" value="ABC_TM1F"/>
    <property type="match status" value="1"/>
</dbReference>
<sequence>LWLDTNGQRSSTTGEVVNLMSVDCQRVQDMMSYTWMIWSIPLQAAISLQIFLAVYLLWNTLGLPVLAGLGLLMLLVPFNGVIAYQQQRLQRENLLWKDRRIKMVNEVLGGIKVLKLYAWEESFQSKILSLRQREMNVLTKLAWLNAISIFIWTCAPYLVCLVSFATFLLVNPDTPLTADMAFVTLALFNILQFPIAFIPEMVSFTTQASVSISRIGRYLCQTELDKSHYDRRDMKDNAVTIDKGIFTWDPEANFRLSGINLEIPSGNFVAVVGPVGCGKSSILSAILGEIDRIQGHVHTSGSLAYVPQTAWIQNCSLQDNILFGSTYNHKKYTKIVDACALKSDLE</sequence>
<organism evidence="11 12">
    <name type="scientific">Lymnaea stagnalis</name>
    <name type="common">Great pond snail</name>
    <name type="synonym">Helix stagnalis</name>
    <dbReference type="NCBI Taxonomy" id="6523"/>
    <lineage>
        <taxon>Eukaryota</taxon>
        <taxon>Metazoa</taxon>
        <taxon>Spiralia</taxon>
        <taxon>Lophotrochozoa</taxon>
        <taxon>Mollusca</taxon>
        <taxon>Gastropoda</taxon>
        <taxon>Heterobranchia</taxon>
        <taxon>Euthyneura</taxon>
        <taxon>Panpulmonata</taxon>
        <taxon>Hygrophila</taxon>
        <taxon>Lymnaeoidea</taxon>
        <taxon>Lymnaeidae</taxon>
        <taxon>Lymnaea</taxon>
    </lineage>
</organism>
<dbReference type="Proteomes" id="UP001497497">
    <property type="component" value="Unassembled WGS sequence"/>
</dbReference>
<feature type="domain" description="ABC transmembrane type-1" evidence="10">
    <location>
        <begin position="1"/>
        <end position="207"/>
    </location>
</feature>
<evidence type="ECO:0000256" key="7">
    <source>
        <dbReference type="ARBA" id="ARBA00022989"/>
    </source>
</evidence>
<reference evidence="11 12" key="1">
    <citation type="submission" date="2024-04" db="EMBL/GenBank/DDBJ databases">
        <authorList>
            <consortium name="Genoscope - CEA"/>
            <person name="William W."/>
        </authorList>
    </citation>
    <scope>NUCLEOTIDE SEQUENCE [LARGE SCALE GENOMIC DNA]</scope>
</reference>
<evidence type="ECO:0000313" key="11">
    <source>
        <dbReference type="EMBL" id="CAL1544374.1"/>
    </source>
</evidence>
<keyword evidence="3 9" id="KW-0812">Transmembrane</keyword>
<dbReference type="GO" id="GO:0016020">
    <property type="term" value="C:membrane"/>
    <property type="evidence" value="ECO:0007669"/>
    <property type="project" value="InterPro"/>
</dbReference>
<keyword evidence="6" id="KW-0067">ATP-binding</keyword>
<dbReference type="SUPFAM" id="SSF90123">
    <property type="entry name" value="ABC transporter transmembrane region"/>
    <property type="match status" value="1"/>
</dbReference>
<feature type="non-terminal residue" evidence="11">
    <location>
        <position position="1"/>
    </location>
</feature>
<evidence type="ECO:0000259" key="10">
    <source>
        <dbReference type="PROSITE" id="PS50929"/>
    </source>
</evidence>
<evidence type="ECO:0000313" key="12">
    <source>
        <dbReference type="Proteomes" id="UP001497497"/>
    </source>
</evidence>
<dbReference type="Pfam" id="PF00664">
    <property type="entry name" value="ABC_membrane"/>
    <property type="match status" value="1"/>
</dbReference>
<dbReference type="GO" id="GO:0012505">
    <property type="term" value="C:endomembrane system"/>
    <property type="evidence" value="ECO:0007669"/>
    <property type="project" value="UniProtKB-SubCell"/>
</dbReference>
<feature type="transmembrane region" description="Helical" evidence="9">
    <location>
        <begin position="64"/>
        <end position="84"/>
    </location>
</feature>
<keyword evidence="4" id="KW-0677">Repeat</keyword>
<dbReference type="InterPro" id="IPR003439">
    <property type="entry name" value="ABC_transporter-like_ATP-bd"/>
</dbReference>
<dbReference type="SUPFAM" id="SSF52540">
    <property type="entry name" value="P-loop containing nucleoside triphosphate hydrolases"/>
    <property type="match status" value="1"/>
</dbReference>
<evidence type="ECO:0000256" key="6">
    <source>
        <dbReference type="ARBA" id="ARBA00022840"/>
    </source>
</evidence>
<dbReference type="GO" id="GO:0016887">
    <property type="term" value="F:ATP hydrolysis activity"/>
    <property type="evidence" value="ECO:0007669"/>
    <property type="project" value="InterPro"/>
</dbReference>
<dbReference type="PANTHER" id="PTHR24223">
    <property type="entry name" value="ATP-BINDING CASSETTE SUB-FAMILY C"/>
    <property type="match status" value="1"/>
</dbReference>
<keyword evidence="7 9" id="KW-1133">Transmembrane helix</keyword>
<name>A0AAV2IDS2_LYMST</name>
<dbReference type="EMBL" id="CAXITT010000618">
    <property type="protein sequence ID" value="CAL1544374.1"/>
    <property type="molecule type" value="Genomic_DNA"/>
</dbReference>
<dbReference type="AlphaFoldDB" id="A0AAV2IDS2"/>
<dbReference type="Gene3D" id="1.20.1560.10">
    <property type="entry name" value="ABC transporter type 1, transmembrane domain"/>
    <property type="match status" value="1"/>
</dbReference>
<dbReference type="InterPro" id="IPR027417">
    <property type="entry name" value="P-loop_NTPase"/>
</dbReference>
<comment type="subcellular location">
    <subcellularLocation>
        <location evidence="1">Endomembrane system</location>
        <topology evidence="1">Multi-pass membrane protein</topology>
    </subcellularLocation>
</comment>
<dbReference type="InterPro" id="IPR036640">
    <property type="entry name" value="ABC1_TM_sf"/>
</dbReference>
<dbReference type="GO" id="GO:0140359">
    <property type="term" value="F:ABC-type transporter activity"/>
    <property type="evidence" value="ECO:0007669"/>
    <property type="project" value="InterPro"/>
</dbReference>
<evidence type="ECO:0000256" key="8">
    <source>
        <dbReference type="ARBA" id="ARBA00023136"/>
    </source>
</evidence>
<dbReference type="CDD" id="cd18595">
    <property type="entry name" value="ABC_6TM_MRP1_2_3_6_D1_like"/>
    <property type="match status" value="1"/>
</dbReference>
<accession>A0AAV2IDS2</accession>